<dbReference type="GeneID" id="18165692"/>
<feature type="transmembrane region" description="Helical" evidence="5">
    <location>
        <begin position="417"/>
        <end position="438"/>
    </location>
</feature>
<reference evidence="6 7" key="1">
    <citation type="journal article" date="2011" name="Genome Biol.">
        <title>Genome sequence of the insect pathogenic fungus Cordyceps militaris, a valued traditional Chinese medicine.</title>
        <authorList>
            <person name="Zheng P."/>
            <person name="Xia Y."/>
            <person name="Xiao G."/>
            <person name="Xiong C."/>
            <person name="Hu X."/>
            <person name="Zhang S."/>
            <person name="Zheng H."/>
            <person name="Huang Y."/>
            <person name="Zhou Y."/>
            <person name="Wang S."/>
            <person name="Zhao G.P."/>
            <person name="Liu X."/>
            <person name="St Leger R.J."/>
            <person name="Wang C."/>
        </authorList>
    </citation>
    <scope>NUCLEOTIDE SEQUENCE [LARGE SCALE GENOMIC DNA]</scope>
    <source>
        <strain evidence="6 7">CM01</strain>
    </source>
</reference>
<dbReference type="HOGENOM" id="CLU_008455_13_2_1"/>
<keyword evidence="3 5" id="KW-1133">Transmembrane helix</keyword>
<dbReference type="SUPFAM" id="SSF103473">
    <property type="entry name" value="MFS general substrate transporter"/>
    <property type="match status" value="1"/>
</dbReference>
<dbReference type="Pfam" id="PF07690">
    <property type="entry name" value="MFS_1"/>
    <property type="match status" value="1"/>
</dbReference>
<evidence type="ECO:0000256" key="3">
    <source>
        <dbReference type="ARBA" id="ARBA00022989"/>
    </source>
</evidence>
<dbReference type="KEGG" id="cmt:CCM_03667"/>
<keyword evidence="4 5" id="KW-0472">Membrane</keyword>
<dbReference type="VEuPathDB" id="FungiDB:CCM_03667"/>
<dbReference type="InterPro" id="IPR036259">
    <property type="entry name" value="MFS_trans_sf"/>
</dbReference>
<dbReference type="PANTHER" id="PTHR23502:SF149">
    <property type="entry name" value="TRANSPORTER, PUTATIVE-RELATED"/>
    <property type="match status" value="1"/>
</dbReference>
<proteinExistence type="predicted"/>
<evidence type="ECO:0000256" key="4">
    <source>
        <dbReference type="ARBA" id="ARBA00023136"/>
    </source>
</evidence>
<name>G3JFR3_CORMM</name>
<dbReference type="Proteomes" id="UP000001610">
    <property type="component" value="Unassembled WGS sequence"/>
</dbReference>
<dbReference type="eggNOG" id="KOG0255">
    <property type="taxonomic scope" value="Eukaryota"/>
</dbReference>
<dbReference type="RefSeq" id="XP_006668880.1">
    <property type="nucleotide sequence ID" value="XM_006668817.1"/>
</dbReference>
<evidence type="ECO:0000256" key="1">
    <source>
        <dbReference type="ARBA" id="ARBA00004141"/>
    </source>
</evidence>
<feature type="transmembrane region" description="Helical" evidence="5">
    <location>
        <begin position="444"/>
        <end position="466"/>
    </location>
</feature>
<dbReference type="AlphaFoldDB" id="G3JFR3"/>
<evidence type="ECO:0000256" key="5">
    <source>
        <dbReference type="SAM" id="Phobius"/>
    </source>
</evidence>
<feature type="transmembrane region" description="Helical" evidence="5">
    <location>
        <begin position="190"/>
        <end position="207"/>
    </location>
</feature>
<dbReference type="GO" id="GO:0005886">
    <property type="term" value="C:plasma membrane"/>
    <property type="evidence" value="ECO:0007669"/>
    <property type="project" value="TreeGrafter"/>
</dbReference>
<evidence type="ECO:0000313" key="7">
    <source>
        <dbReference type="Proteomes" id="UP000001610"/>
    </source>
</evidence>
<dbReference type="EMBL" id="JH126401">
    <property type="protein sequence ID" value="EGX92296.1"/>
    <property type="molecule type" value="Genomic_DNA"/>
</dbReference>
<feature type="transmembrane region" description="Helical" evidence="5">
    <location>
        <begin position="100"/>
        <end position="119"/>
    </location>
</feature>
<comment type="subcellular location">
    <subcellularLocation>
        <location evidence="1">Membrane</location>
        <topology evidence="1">Multi-pass membrane protein</topology>
    </subcellularLocation>
</comment>
<keyword evidence="2 5" id="KW-0812">Transmembrane</keyword>
<dbReference type="Gene3D" id="1.20.1250.20">
    <property type="entry name" value="MFS general substrate transporter like domains"/>
    <property type="match status" value="1"/>
</dbReference>
<accession>G3JFR3</accession>
<dbReference type="InterPro" id="IPR011701">
    <property type="entry name" value="MFS"/>
</dbReference>
<dbReference type="OMA" id="ICLACHI"/>
<evidence type="ECO:0000313" key="6">
    <source>
        <dbReference type="EMBL" id="EGX92296.1"/>
    </source>
</evidence>
<dbReference type="PANTHER" id="PTHR23502">
    <property type="entry name" value="MAJOR FACILITATOR SUPERFAMILY"/>
    <property type="match status" value="1"/>
</dbReference>
<feature type="transmembrane region" description="Helical" evidence="5">
    <location>
        <begin position="374"/>
        <end position="396"/>
    </location>
</feature>
<sequence>MSANNSDRENLRIDIIPGTEVMVDQGIKGEAAESQGGDRTVLVPPPSDSPNDPLNWRFLWKTSAIVAASSVSFTQGFSPLALAPMIPYLMKEYDRSLEDVIRFTGVTILVLGFSNFIWVPIASSFGRRPVLIASQMVCLASHLWRAKATSYNSFLGAAILSGIGSGPGETIQPAIIADLFFLQDSGKWNTLYWVTYMGALMVAPIVAGAMAEHGGWPTFWWLSAGLTSLSLLLIIFGFPETMWHREPSGQILLSADTLTASKAVAEHHETQSPEKPYEKTDDATTIATDDRHAYYPLLGTGSPSRQQWRPYQLNANPTRRILRDLWTPWRLFTYPIVLFTSFVVSWSCSNLLILNLTQSQVFAAAPYGWSAQSVGFTNFALFGGIIIGLFTAGPFSDCVSARATARNGGIREPEMRLPALIPYVAVMVLGNCITAVGYQRGWPWQPIVVVGYGCAGIQVAALPGIASSYAIDSYKPVTGALFVAITVNKNLWGYGLAEFVTRWSVEAGMKIVDNEDDHNDYMIEWHRREQQREIRMKIITINAKWNRIGWAMRMTEGHRPNFQAIYIGQEKCIVCAAERIVA</sequence>
<keyword evidence="7" id="KW-1185">Reference proteome</keyword>
<gene>
    <name evidence="6" type="ORF">CCM_03667</name>
</gene>
<organism evidence="6 7">
    <name type="scientific">Cordyceps militaris (strain CM01)</name>
    <name type="common">Caterpillar fungus</name>
    <dbReference type="NCBI Taxonomy" id="983644"/>
    <lineage>
        <taxon>Eukaryota</taxon>
        <taxon>Fungi</taxon>
        <taxon>Dikarya</taxon>
        <taxon>Ascomycota</taxon>
        <taxon>Pezizomycotina</taxon>
        <taxon>Sordariomycetes</taxon>
        <taxon>Hypocreomycetidae</taxon>
        <taxon>Hypocreales</taxon>
        <taxon>Cordycipitaceae</taxon>
        <taxon>Cordyceps</taxon>
    </lineage>
</organism>
<protein>
    <submittedName>
        <fullName evidence="6">MFS transporter, putative</fullName>
    </submittedName>
</protein>
<dbReference type="GO" id="GO:0022857">
    <property type="term" value="F:transmembrane transporter activity"/>
    <property type="evidence" value="ECO:0007669"/>
    <property type="project" value="InterPro"/>
</dbReference>
<evidence type="ECO:0000256" key="2">
    <source>
        <dbReference type="ARBA" id="ARBA00022692"/>
    </source>
</evidence>
<feature type="transmembrane region" description="Helical" evidence="5">
    <location>
        <begin position="219"/>
        <end position="238"/>
    </location>
</feature>
<feature type="transmembrane region" description="Helical" evidence="5">
    <location>
        <begin position="331"/>
        <end position="354"/>
    </location>
</feature>
<feature type="transmembrane region" description="Helical" evidence="5">
    <location>
        <begin position="64"/>
        <end position="88"/>
    </location>
</feature>
<dbReference type="OrthoDB" id="5215911at2759"/>
<dbReference type="InParanoid" id="G3JFR3"/>